<dbReference type="RefSeq" id="WP_188681690.1">
    <property type="nucleotide sequence ID" value="NZ_BMNY01000003.1"/>
</dbReference>
<reference evidence="1" key="1">
    <citation type="journal article" date="2014" name="Int. J. Syst. Evol. Microbiol.">
        <title>Complete genome sequence of Corynebacterium casei LMG S-19264T (=DSM 44701T), isolated from a smear-ripened cheese.</title>
        <authorList>
            <consortium name="US DOE Joint Genome Institute (JGI-PGF)"/>
            <person name="Walter F."/>
            <person name="Albersmeier A."/>
            <person name="Kalinowski J."/>
            <person name="Ruckert C."/>
        </authorList>
    </citation>
    <scope>NUCLEOTIDE SEQUENCE</scope>
    <source>
        <strain evidence="1">JCM 13583</strain>
    </source>
</reference>
<comment type="caution">
    <text evidence="1">The sequence shown here is derived from an EMBL/GenBank/DDBJ whole genome shotgun (WGS) entry which is preliminary data.</text>
</comment>
<dbReference type="SUPFAM" id="SSF75169">
    <property type="entry name" value="DsrEFH-like"/>
    <property type="match status" value="1"/>
</dbReference>
<dbReference type="Gene3D" id="3.40.1260.10">
    <property type="entry name" value="DsrEFH-like"/>
    <property type="match status" value="1"/>
</dbReference>
<dbReference type="AlphaFoldDB" id="A0AA37F9Z0"/>
<accession>A0AA37F9Z0</accession>
<dbReference type="Pfam" id="PF02635">
    <property type="entry name" value="DsrE"/>
    <property type="match status" value="1"/>
</dbReference>
<dbReference type="InterPro" id="IPR003787">
    <property type="entry name" value="Sulphur_relay_DsrE/F-like"/>
</dbReference>
<protein>
    <submittedName>
        <fullName evidence="1">Uncharacterized protein</fullName>
    </submittedName>
</protein>
<dbReference type="Proteomes" id="UP000632195">
    <property type="component" value="Unassembled WGS sequence"/>
</dbReference>
<reference evidence="1" key="2">
    <citation type="submission" date="2022-09" db="EMBL/GenBank/DDBJ databases">
        <authorList>
            <person name="Sun Q."/>
            <person name="Ohkuma M."/>
        </authorList>
    </citation>
    <scope>NUCLEOTIDE SEQUENCE</scope>
    <source>
        <strain evidence="1">JCM 13583</strain>
    </source>
</reference>
<dbReference type="EMBL" id="BMNY01000003">
    <property type="protein sequence ID" value="GGM78328.1"/>
    <property type="molecule type" value="Genomic_DNA"/>
</dbReference>
<organism evidence="1 2">
    <name type="scientific">Thermogymnomonas acidicola</name>
    <dbReference type="NCBI Taxonomy" id="399579"/>
    <lineage>
        <taxon>Archaea</taxon>
        <taxon>Methanobacteriati</taxon>
        <taxon>Thermoplasmatota</taxon>
        <taxon>Thermoplasmata</taxon>
        <taxon>Thermoplasmatales</taxon>
        <taxon>Thermogymnomonas</taxon>
    </lineage>
</organism>
<gene>
    <name evidence="1" type="ORF">GCM10007108_15600</name>
</gene>
<name>A0AA37F9Z0_9ARCH</name>
<proteinExistence type="predicted"/>
<evidence type="ECO:0000313" key="1">
    <source>
        <dbReference type="EMBL" id="GGM78328.1"/>
    </source>
</evidence>
<evidence type="ECO:0000313" key="2">
    <source>
        <dbReference type="Proteomes" id="UP000632195"/>
    </source>
</evidence>
<keyword evidence="2" id="KW-1185">Reference proteome</keyword>
<dbReference type="InterPro" id="IPR027396">
    <property type="entry name" value="DsrEFH-like"/>
</dbReference>
<sequence>MTDKVLVIISSGMEGKEKAISGMNFAANTKKGGLFSDVKVIFFGPSEKAIASGDKEFEAGVKNLRDAGINVLACSRVAENNGIKDLLLQKSIPMEPVGPVIANYIKQGYAVMTF</sequence>